<dbReference type="EMBL" id="QXNI01000013">
    <property type="protein sequence ID" value="THA10587.1"/>
    <property type="molecule type" value="Genomic_DNA"/>
</dbReference>
<dbReference type="RefSeq" id="WP_136123096.1">
    <property type="nucleotide sequence ID" value="NZ_QXNI01000013.1"/>
</dbReference>
<dbReference type="AlphaFoldDB" id="A0A4S2Q420"/>
<proteinExistence type="predicted"/>
<protein>
    <submittedName>
        <fullName evidence="2">Uncharacterized protein</fullName>
    </submittedName>
</protein>
<evidence type="ECO:0000313" key="3">
    <source>
        <dbReference type="Proteomes" id="UP000306758"/>
    </source>
</evidence>
<accession>A0A4S2Q420</accession>
<sequence length="133" mass="15698">MAKMKKILALALCLFSIYSHAESNTSRYLKKLPKKCYAKHIIREISLLNPNWLELEFRQQFNESYINNYTYYLPQEVVDIKNVETVKRDNKQFVCHADLVTDKGSRPYTITFSENSVGQIIVSYNMQLFYEPN</sequence>
<comment type="caution">
    <text evidence="2">The sequence shown here is derived from an EMBL/GenBank/DDBJ whole genome shotgun (WGS) entry which is preliminary data.</text>
</comment>
<evidence type="ECO:0000256" key="1">
    <source>
        <dbReference type="SAM" id="SignalP"/>
    </source>
</evidence>
<reference evidence="2 3" key="1">
    <citation type="journal article" date="2019" name="Vet. Microbiol.">
        <title>Development of multi locus sequence typing (MLST) of Rodentibacter pneumotropicus.</title>
        <authorList>
            <person name="Adhikary S."/>
            <person name="Bisgaard M."/>
            <person name="Boot R."/>
            <person name="Benga L."/>
            <person name="Nicklas W."/>
            <person name="Christensen H."/>
        </authorList>
    </citation>
    <scope>NUCLEOTIDE SEQUENCE [LARGE SCALE GENOMIC DNA]</scope>
    <source>
        <strain evidence="2 3">Ac84</strain>
    </source>
</reference>
<feature type="signal peptide" evidence="1">
    <location>
        <begin position="1"/>
        <end position="21"/>
    </location>
</feature>
<keyword evidence="1" id="KW-0732">Signal</keyword>
<evidence type="ECO:0000313" key="2">
    <source>
        <dbReference type="EMBL" id="THA10587.1"/>
    </source>
</evidence>
<name>A0A4S2Q420_9PAST</name>
<dbReference type="Proteomes" id="UP000306758">
    <property type="component" value="Unassembled WGS sequence"/>
</dbReference>
<gene>
    <name evidence="2" type="ORF">D3M78_02615</name>
</gene>
<organism evidence="2 3">
    <name type="scientific">Rodentibacter pneumotropicus</name>
    <dbReference type="NCBI Taxonomy" id="758"/>
    <lineage>
        <taxon>Bacteria</taxon>
        <taxon>Pseudomonadati</taxon>
        <taxon>Pseudomonadota</taxon>
        <taxon>Gammaproteobacteria</taxon>
        <taxon>Pasteurellales</taxon>
        <taxon>Pasteurellaceae</taxon>
        <taxon>Rodentibacter</taxon>
    </lineage>
</organism>
<feature type="chain" id="PRO_5020812807" evidence="1">
    <location>
        <begin position="22"/>
        <end position="133"/>
    </location>
</feature>